<feature type="transmembrane region" description="Helical" evidence="2">
    <location>
        <begin position="239"/>
        <end position="267"/>
    </location>
</feature>
<keyword evidence="2" id="KW-1133">Transmembrane helix</keyword>
<feature type="transmembrane region" description="Helical" evidence="2">
    <location>
        <begin position="61"/>
        <end position="82"/>
    </location>
</feature>
<name>A0A1M7J615_9BRAD</name>
<dbReference type="InterPro" id="IPR018692">
    <property type="entry name" value="DUF2189"/>
</dbReference>
<evidence type="ECO:0000313" key="4">
    <source>
        <dbReference type="Proteomes" id="UP000183208"/>
    </source>
</evidence>
<evidence type="ECO:0000256" key="1">
    <source>
        <dbReference type="SAM" id="MobiDB-lite"/>
    </source>
</evidence>
<dbReference type="OrthoDB" id="9809543at2"/>
<feature type="compositionally biased region" description="Polar residues" evidence="1">
    <location>
        <begin position="12"/>
        <end position="23"/>
    </location>
</feature>
<dbReference type="EMBL" id="FNTI01000001">
    <property type="protein sequence ID" value="SEE48051.1"/>
    <property type="molecule type" value="Genomic_DNA"/>
</dbReference>
<keyword evidence="2" id="KW-0472">Membrane</keyword>
<evidence type="ECO:0000256" key="2">
    <source>
        <dbReference type="SAM" id="Phobius"/>
    </source>
</evidence>
<dbReference type="Pfam" id="PF09955">
    <property type="entry name" value="DUF2189"/>
    <property type="match status" value="1"/>
</dbReference>
<protein>
    <submittedName>
        <fullName evidence="3">Uncharacterized membrane protein</fullName>
    </submittedName>
</protein>
<dbReference type="Proteomes" id="UP000183208">
    <property type="component" value="Unassembled WGS sequence"/>
</dbReference>
<proteinExistence type="predicted"/>
<dbReference type="AlphaFoldDB" id="A0A1M7J615"/>
<keyword evidence="2" id="KW-0812">Transmembrane</keyword>
<feature type="region of interest" description="Disordered" evidence="1">
    <location>
        <begin position="283"/>
        <end position="314"/>
    </location>
</feature>
<feature type="transmembrane region" description="Helical" evidence="2">
    <location>
        <begin position="140"/>
        <end position="165"/>
    </location>
</feature>
<feature type="transmembrane region" description="Helical" evidence="2">
    <location>
        <begin position="88"/>
        <end position="107"/>
    </location>
</feature>
<accession>A0A1M7J615</accession>
<evidence type="ECO:0000313" key="3">
    <source>
        <dbReference type="EMBL" id="SEE48051.1"/>
    </source>
</evidence>
<feature type="region of interest" description="Disordered" evidence="1">
    <location>
        <begin position="1"/>
        <end position="23"/>
    </location>
</feature>
<gene>
    <name evidence="3" type="ORF">SAMN05444171_7667</name>
</gene>
<feature type="transmembrane region" description="Helical" evidence="2">
    <location>
        <begin position="185"/>
        <end position="214"/>
    </location>
</feature>
<organism evidence="3 4">
    <name type="scientific">Bradyrhizobium lablabi</name>
    <dbReference type="NCBI Taxonomy" id="722472"/>
    <lineage>
        <taxon>Bacteria</taxon>
        <taxon>Pseudomonadati</taxon>
        <taxon>Pseudomonadota</taxon>
        <taxon>Alphaproteobacteria</taxon>
        <taxon>Hyphomicrobiales</taxon>
        <taxon>Nitrobacteraceae</taxon>
        <taxon>Bradyrhizobium</taxon>
    </lineage>
</organism>
<dbReference type="RefSeq" id="WP_074832354.1">
    <property type="nucleotide sequence ID" value="NZ_FNTI01000001.1"/>
</dbReference>
<reference evidence="3 4" key="1">
    <citation type="submission" date="2016-10" db="EMBL/GenBank/DDBJ databases">
        <authorList>
            <person name="de Groot N.N."/>
        </authorList>
    </citation>
    <scope>NUCLEOTIDE SEQUENCE [LARGE SCALE GENOMIC DNA]</scope>
    <source>
        <strain evidence="3 4">GAS522</strain>
    </source>
</reference>
<sequence length="314" mass="33744">MATPYQGAPIQGTPSQGNVTSLTQNGQDAAAAPVIRTIGFADLHRALQLGWEDFKAVPSHAIILCVIYPVLGLVLARTVLGYSVLPLLFPLAAGFALLGPFAALGLYELSRRREKGEQQPSAWDALDVLRSPSFGAMLGLGVLLLALFVTWVATAQAIYIAAFGYEGATGISDFATRVLTTPQGWWLIIVGCGVGFLFALVALCVSVVSFPLMLDRHASAGDAMVTSLRAVARNPVPMAAWGLIVAVLLVAGSLPFFLGLTVVIPLLGHATWHLYRETIEPELNPQPLPPRQQRERRPAADFPANLFPWRRKNS</sequence>